<name>A0A8D8UTG2_9HEMI</name>
<evidence type="ECO:0000256" key="1">
    <source>
        <dbReference type="SAM" id="Phobius"/>
    </source>
</evidence>
<proteinExistence type="predicted"/>
<dbReference type="EMBL" id="HBUF01347468">
    <property type="protein sequence ID" value="CAG6710806.1"/>
    <property type="molecule type" value="Transcribed_RNA"/>
</dbReference>
<dbReference type="AlphaFoldDB" id="A0A8D8UTG2"/>
<evidence type="ECO:0000313" key="2">
    <source>
        <dbReference type="EMBL" id="CAG6710806.1"/>
    </source>
</evidence>
<feature type="transmembrane region" description="Helical" evidence="1">
    <location>
        <begin position="32"/>
        <end position="55"/>
    </location>
</feature>
<keyword evidence="1" id="KW-0812">Transmembrane</keyword>
<organism evidence="2">
    <name type="scientific">Cacopsylla melanoneura</name>
    <dbReference type="NCBI Taxonomy" id="428564"/>
    <lineage>
        <taxon>Eukaryota</taxon>
        <taxon>Metazoa</taxon>
        <taxon>Ecdysozoa</taxon>
        <taxon>Arthropoda</taxon>
        <taxon>Hexapoda</taxon>
        <taxon>Insecta</taxon>
        <taxon>Pterygota</taxon>
        <taxon>Neoptera</taxon>
        <taxon>Paraneoptera</taxon>
        <taxon>Hemiptera</taxon>
        <taxon>Sternorrhyncha</taxon>
        <taxon>Psylloidea</taxon>
        <taxon>Psyllidae</taxon>
        <taxon>Psyllinae</taxon>
        <taxon>Cacopsylla</taxon>
    </lineage>
</organism>
<keyword evidence="1" id="KW-1133">Transmembrane helix</keyword>
<keyword evidence="1" id="KW-0472">Membrane</keyword>
<protein>
    <submittedName>
        <fullName evidence="2">Uncharacterized protein</fullName>
    </submittedName>
</protein>
<accession>A0A8D8UTG2</accession>
<reference evidence="2" key="1">
    <citation type="submission" date="2021-05" db="EMBL/GenBank/DDBJ databases">
        <authorList>
            <person name="Alioto T."/>
            <person name="Alioto T."/>
            <person name="Gomez Garrido J."/>
        </authorList>
    </citation>
    <scope>NUCLEOTIDE SEQUENCE</scope>
</reference>
<sequence>MSSSFLSSSSHPHLHIHPHLHLHIHPHLYHYLYLYVYLHLLLLLPFFFFFFFFFFAELSHVLSYVKSQNVFPMDFSIKFLCLIEIVSGRLNAYFYLITNTFSTYGGMGLNNSRTGNTRILVDPIFKLFFLAYFPSFVEFH</sequence>
<feature type="transmembrane region" description="Helical" evidence="1">
    <location>
        <begin position="75"/>
        <end position="98"/>
    </location>
</feature>